<evidence type="ECO:0000313" key="1">
    <source>
        <dbReference type="EMBL" id="GBR48315.1"/>
    </source>
</evidence>
<keyword evidence="2" id="KW-1185">Reference proteome</keyword>
<sequence length="157" mass="17861">MTDLDIASLASHTGIVIIPRVSLTLNPHIYEAIRSHRLQKYGDMTLNVIDCISPSGHLAHALKDIPSLDTRSIVCFDLTMFPEFFPTLLQLLPLIKGAYIFVDCRSIDDARNVFSHSINLYLSDEETKSLIKEPLTVYKVSNKHIPYETVYHYLISR</sequence>
<proteinExistence type="predicted"/>
<comment type="caution">
    <text evidence="1">The sequence shown here is derived from an EMBL/GenBank/DDBJ whole genome shotgun (WGS) entry which is preliminary data.</text>
</comment>
<dbReference type="EMBL" id="BAQB01000026">
    <property type="protein sequence ID" value="GBR48315.1"/>
    <property type="molecule type" value="Genomic_DNA"/>
</dbReference>
<gene>
    <name evidence="1" type="ORF">AA106556_1757</name>
</gene>
<dbReference type="RefSeq" id="WP_068173621.1">
    <property type="nucleotide sequence ID" value="NZ_BAQB01000026.1"/>
</dbReference>
<accession>A0ABQ0QKT6</accession>
<name>A0ABQ0QKT6_9PROT</name>
<dbReference type="Proteomes" id="UP001062443">
    <property type="component" value="Unassembled WGS sequence"/>
</dbReference>
<protein>
    <submittedName>
        <fullName evidence="1">Uncharacterized protein</fullName>
    </submittedName>
</protein>
<organism evidence="1 2">
    <name type="scientific">Neokomagataea tanensis NBRC 106556</name>
    <dbReference type="NCBI Taxonomy" id="1223519"/>
    <lineage>
        <taxon>Bacteria</taxon>
        <taxon>Pseudomonadati</taxon>
        <taxon>Pseudomonadota</taxon>
        <taxon>Alphaproteobacteria</taxon>
        <taxon>Acetobacterales</taxon>
        <taxon>Acetobacteraceae</taxon>
        <taxon>Neokomagataea</taxon>
    </lineage>
</organism>
<evidence type="ECO:0000313" key="2">
    <source>
        <dbReference type="Proteomes" id="UP001062443"/>
    </source>
</evidence>
<reference evidence="1" key="1">
    <citation type="submission" date="2013-04" db="EMBL/GenBank/DDBJ databases">
        <title>The genome sequencing project of 58 acetic acid bacteria.</title>
        <authorList>
            <person name="Okamoto-Kainuma A."/>
            <person name="Ishikawa M."/>
            <person name="Umino S."/>
            <person name="Koizumi Y."/>
            <person name="Shiwa Y."/>
            <person name="Yoshikawa H."/>
            <person name="Matsutani M."/>
            <person name="Matsushita K."/>
        </authorList>
    </citation>
    <scope>NUCLEOTIDE SEQUENCE</scope>
    <source>
        <strain evidence="1">NBRC 106556</strain>
    </source>
</reference>